<organism evidence="2 3">
    <name type="scientific">Vulgatibacter incomptus</name>
    <dbReference type="NCBI Taxonomy" id="1391653"/>
    <lineage>
        <taxon>Bacteria</taxon>
        <taxon>Pseudomonadati</taxon>
        <taxon>Myxococcota</taxon>
        <taxon>Myxococcia</taxon>
        <taxon>Myxococcales</taxon>
        <taxon>Cystobacterineae</taxon>
        <taxon>Vulgatibacteraceae</taxon>
        <taxon>Vulgatibacter</taxon>
    </lineage>
</organism>
<dbReference type="AlphaFoldDB" id="A0A0K1PG99"/>
<feature type="region of interest" description="Disordered" evidence="1">
    <location>
        <begin position="1"/>
        <end position="20"/>
    </location>
</feature>
<gene>
    <name evidence="2" type="ORF">AKJ08_2919</name>
</gene>
<evidence type="ECO:0000313" key="3">
    <source>
        <dbReference type="Proteomes" id="UP000055590"/>
    </source>
</evidence>
<proteinExistence type="predicted"/>
<keyword evidence="3" id="KW-1185">Reference proteome</keyword>
<dbReference type="KEGG" id="vin:AKJ08_2919"/>
<dbReference type="RefSeq" id="WP_050726686.1">
    <property type="nucleotide sequence ID" value="NZ_CP012332.1"/>
</dbReference>
<accession>A0A0K1PG99</accession>
<dbReference type="InterPro" id="IPR038282">
    <property type="entry name" value="DUF2267_sf"/>
</dbReference>
<dbReference type="Pfam" id="PF10025">
    <property type="entry name" value="DUF2267"/>
    <property type="match status" value="1"/>
</dbReference>
<evidence type="ECO:0000256" key="1">
    <source>
        <dbReference type="SAM" id="MobiDB-lite"/>
    </source>
</evidence>
<evidence type="ECO:0000313" key="2">
    <source>
        <dbReference type="EMBL" id="AKU92532.1"/>
    </source>
</evidence>
<reference evidence="2 3" key="1">
    <citation type="submission" date="2015-08" db="EMBL/GenBank/DDBJ databases">
        <authorList>
            <person name="Babu N.S."/>
            <person name="Beckwith C.J."/>
            <person name="Beseler K.G."/>
            <person name="Brison A."/>
            <person name="Carone J.V."/>
            <person name="Caskin T.P."/>
            <person name="Diamond M."/>
            <person name="Durham M.E."/>
            <person name="Foxe J.M."/>
            <person name="Go M."/>
            <person name="Henderson B.A."/>
            <person name="Jones I.B."/>
            <person name="McGettigan J.A."/>
            <person name="Micheletti S.J."/>
            <person name="Nasrallah M.E."/>
            <person name="Ortiz D."/>
            <person name="Piller C.R."/>
            <person name="Privatt S.R."/>
            <person name="Schneider S.L."/>
            <person name="Sharp S."/>
            <person name="Smith T.C."/>
            <person name="Stanton J.D."/>
            <person name="Ullery H.E."/>
            <person name="Wilson R.J."/>
            <person name="Serrano M.G."/>
            <person name="Buck G."/>
            <person name="Lee V."/>
            <person name="Wang Y."/>
            <person name="Carvalho R."/>
            <person name="Voegtly L."/>
            <person name="Shi R."/>
            <person name="Duckworth R."/>
            <person name="Johnson A."/>
            <person name="Loviza R."/>
            <person name="Walstead R."/>
            <person name="Shah Z."/>
            <person name="Kiflezghi M."/>
            <person name="Wade K."/>
            <person name="Ball S.L."/>
            <person name="Bradley K.W."/>
            <person name="Asai D.J."/>
            <person name="Bowman C.A."/>
            <person name="Russell D.A."/>
            <person name="Pope W.H."/>
            <person name="Jacobs-Sera D."/>
            <person name="Hendrix R.W."/>
            <person name="Hatfull G.F."/>
        </authorList>
    </citation>
    <scope>NUCLEOTIDE SEQUENCE [LARGE SCALE GENOMIC DNA]</scope>
    <source>
        <strain evidence="2 3">DSM 27710</strain>
    </source>
</reference>
<dbReference type="InterPro" id="IPR018727">
    <property type="entry name" value="DUF2267"/>
</dbReference>
<dbReference type="STRING" id="1391653.AKJ08_2919"/>
<name>A0A0K1PG99_9BACT</name>
<dbReference type="EMBL" id="CP012332">
    <property type="protein sequence ID" value="AKU92532.1"/>
    <property type="molecule type" value="Genomic_DNA"/>
</dbReference>
<dbReference type="Proteomes" id="UP000055590">
    <property type="component" value="Chromosome"/>
</dbReference>
<dbReference type="OrthoDB" id="5381653at2"/>
<dbReference type="Gene3D" id="1.10.490.110">
    <property type="entry name" value="Uncharacterized conserved protein DUF2267"/>
    <property type="match status" value="1"/>
</dbReference>
<protein>
    <submittedName>
        <fullName evidence="2">CBS domain pair protein</fullName>
    </submittedName>
</protein>
<sequence>MADETPDVSATPVPTRHEPADDYRAFVDELRWTHPIEDPEDAAYAAAVVLCQLERRLTGERRDELAFRLPEEFQILLAACPRVDGSGAQRTNARTFLADVADLLGTEPTATFQIVSAVFTALRDRLPDEDVHWVASQLPPDLADIWRRPV</sequence>